<gene>
    <name evidence="2" type="ORF">H2200_010700</name>
</gene>
<name>A0AA38X0L0_9EURO</name>
<proteinExistence type="predicted"/>
<dbReference type="EMBL" id="JAPDRK010000018">
    <property type="protein sequence ID" value="KAJ9604587.1"/>
    <property type="molecule type" value="Genomic_DNA"/>
</dbReference>
<feature type="compositionally biased region" description="Polar residues" evidence="1">
    <location>
        <begin position="1"/>
        <end position="13"/>
    </location>
</feature>
<evidence type="ECO:0000313" key="3">
    <source>
        <dbReference type="Proteomes" id="UP001172673"/>
    </source>
</evidence>
<keyword evidence="3" id="KW-1185">Reference proteome</keyword>
<comment type="caution">
    <text evidence="2">The sequence shown here is derived from an EMBL/GenBank/DDBJ whole genome shotgun (WGS) entry which is preliminary data.</text>
</comment>
<dbReference type="Proteomes" id="UP001172673">
    <property type="component" value="Unassembled WGS sequence"/>
</dbReference>
<protein>
    <submittedName>
        <fullName evidence="2">Uncharacterized protein</fullName>
    </submittedName>
</protein>
<evidence type="ECO:0000313" key="2">
    <source>
        <dbReference type="EMBL" id="KAJ9604587.1"/>
    </source>
</evidence>
<sequence length="222" mass="21978">MSSLNPGFSSKNTLDAGASSAMKSTDQTDGVFEDASSDIKSKQQGSVLGGGLQGGFLDQVGGSTGAVGYDAKHGSSLSATAGDKAGNAYDEAKKGSQSAAASASQSAQGLSSTIGQYAEDAKNEASKLGSKAQNEAGLLGNNAKNAANDSTSGAHSGGGLLHTIQDKVSGVFGTQHSQQTQQESAFAAGASSATKNTDLTDGIHEDAGKGIESVFGATARKH</sequence>
<evidence type="ECO:0000256" key="1">
    <source>
        <dbReference type="SAM" id="MobiDB-lite"/>
    </source>
</evidence>
<reference evidence="2" key="1">
    <citation type="submission" date="2022-10" db="EMBL/GenBank/DDBJ databases">
        <title>Culturing micro-colonial fungi from biological soil crusts in the Mojave desert and describing Neophaeococcomyces mojavensis, and introducing the new genera and species Taxawa tesnikishii.</title>
        <authorList>
            <person name="Kurbessoian T."/>
            <person name="Stajich J.E."/>
        </authorList>
    </citation>
    <scope>NUCLEOTIDE SEQUENCE</scope>
    <source>
        <strain evidence="2">TK_41</strain>
    </source>
</reference>
<accession>A0AA38X0L0</accession>
<feature type="compositionally biased region" description="Low complexity" evidence="1">
    <location>
        <begin position="136"/>
        <end position="148"/>
    </location>
</feature>
<feature type="compositionally biased region" description="Polar residues" evidence="1">
    <location>
        <begin position="172"/>
        <end position="184"/>
    </location>
</feature>
<feature type="compositionally biased region" description="Low complexity" evidence="1">
    <location>
        <begin position="96"/>
        <end position="108"/>
    </location>
</feature>
<feature type="region of interest" description="Disordered" evidence="1">
    <location>
        <begin position="1"/>
        <end position="222"/>
    </location>
</feature>
<dbReference type="AlphaFoldDB" id="A0AA38X0L0"/>
<organism evidence="2 3">
    <name type="scientific">Cladophialophora chaetospira</name>
    <dbReference type="NCBI Taxonomy" id="386627"/>
    <lineage>
        <taxon>Eukaryota</taxon>
        <taxon>Fungi</taxon>
        <taxon>Dikarya</taxon>
        <taxon>Ascomycota</taxon>
        <taxon>Pezizomycotina</taxon>
        <taxon>Eurotiomycetes</taxon>
        <taxon>Chaetothyriomycetidae</taxon>
        <taxon>Chaetothyriales</taxon>
        <taxon>Herpotrichiellaceae</taxon>
        <taxon>Cladophialophora</taxon>
    </lineage>
</organism>